<dbReference type="RefSeq" id="WP_218283555.1">
    <property type="nucleotide sequence ID" value="NZ_CP078093.1"/>
</dbReference>
<gene>
    <name evidence="1" type="ORF">KVH43_03825</name>
</gene>
<name>A0ABX8REY3_9CLOT</name>
<reference evidence="1" key="1">
    <citation type="submission" date="2021-07" db="EMBL/GenBank/DDBJ databases">
        <title>Complete genome sequence of Crassaminicella sp. 143-21, isolated from a deep-sea hydrothermal vent.</title>
        <authorList>
            <person name="Li X."/>
        </authorList>
    </citation>
    <scope>NUCLEOTIDE SEQUENCE</scope>
    <source>
        <strain evidence="1">143-21</strain>
    </source>
</reference>
<dbReference type="Pfam" id="PF02583">
    <property type="entry name" value="Trns_repr_metal"/>
    <property type="match status" value="1"/>
</dbReference>
<evidence type="ECO:0000313" key="1">
    <source>
        <dbReference type="EMBL" id="QXM06862.1"/>
    </source>
</evidence>
<sequence length="91" mass="10291">MSTEDAKKDIINRLRTIKGHIAGIEKMVEDNTKTCDDILLQIAAIRASVHKVGLVILENYAKDCFINQKEGDYISKEEVEKVLKTIAKFVK</sequence>
<dbReference type="EMBL" id="CP078093">
    <property type="protein sequence ID" value="QXM06862.1"/>
    <property type="molecule type" value="Genomic_DNA"/>
</dbReference>
<dbReference type="InterPro" id="IPR003735">
    <property type="entry name" value="Metal_Tscrpt_repr"/>
</dbReference>
<evidence type="ECO:0000313" key="2">
    <source>
        <dbReference type="Proteomes" id="UP000886818"/>
    </source>
</evidence>
<dbReference type="CDD" id="cd10148">
    <property type="entry name" value="CsoR-like_DUF156"/>
    <property type="match status" value="1"/>
</dbReference>
<dbReference type="PANTHER" id="PTHR33677:SF3">
    <property type="entry name" value="COPPER-SENSING TRANSCRIPTIONAL REPRESSOR RICR"/>
    <property type="match status" value="1"/>
</dbReference>
<protein>
    <submittedName>
        <fullName evidence="1">Metal-sensitive transcriptional regulator</fullName>
    </submittedName>
</protein>
<accession>A0ABX8REY3</accession>
<dbReference type="PANTHER" id="PTHR33677">
    <property type="entry name" value="TRANSCRIPTIONAL REPRESSOR FRMR-RELATED"/>
    <property type="match status" value="1"/>
</dbReference>
<organism evidence="1 2">
    <name type="scientific">Crassaminicella indica</name>
    <dbReference type="NCBI Taxonomy" id="2855394"/>
    <lineage>
        <taxon>Bacteria</taxon>
        <taxon>Bacillati</taxon>
        <taxon>Bacillota</taxon>
        <taxon>Clostridia</taxon>
        <taxon>Eubacteriales</taxon>
        <taxon>Clostridiaceae</taxon>
        <taxon>Crassaminicella</taxon>
    </lineage>
</organism>
<dbReference type="Proteomes" id="UP000886818">
    <property type="component" value="Chromosome"/>
</dbReference>
<proteinExistence type="predicted"/>
<keyword evidence="2" id="KW-1185">Reference proteome</keyword>